<dbReference type="EMBL" id="FQYX01000030">
    <property type="protein sequence ID" value="SHJ68097.1"/>
    <property type="molecule type" value="Genomic_DNA"/>
</dbReference>
<evidence type="ECO:0000313" key="1">
    <source>
        <dbReference type="EMBL" id="SHJ68097.1"/>
    </source>
</evidence>
<protein>
    <submittedName>
        <fullName evidence="1">Uncharacterized protein</fullName>
    </submittedName>
</protein>
<evidence type="ECO:0000313" key="2">
    <source>
        <dbReference type="Proteomes" id="UP000184231"/>
    </source>
</evidence>
<organism evidence="1 2">
    <name type="scientific">Arenibacter nanhaiticus</name>
    <dbReference type="NCBI Taxonomy" id="558155"/>
    <lineage>
        <taxon>Bacteria</taxon>
        <taxon>Pseudomonadati</taxon>
        <taxon>Bacteroidota</taxon>
        <taxon>Flavobacteriia</taxon>
        <taxon>Flavobacteriales</taxon>
        <taxon>Flavobacteriaceae</taxon>
        <taxon>Arenibacter</taxon>
    </lineage>
</organism>
<gene>
    <name evidence="1" type="ORF">SAMN04487911_13037</name>
</gene>
<name>A0A1M6LA69_9FLAO</name>
<keyword evidence="2" id="KW-1185">Reference proteome</keyword>
<dbReference type="RefSeq" id="WP_072765574.1">
    <property type="nucleotide sequence ID" value="NZ_FQYX01000030.1"/>
</dbReference>
<dbReference type="STRING" id="558155.SAMN04487911_13037"/>
<dbReference type="AlphaFoldDB" id="A0A1M6LA69"/>
<sequence>MDKVYTVELETEQMDIESFWMYQGFGNDLAEAEKCAEMLSRFFPYDEYPTKVFLYVEDEMEDGRLINKRVLKEYELKNEEGTIVRAK</sequence>
<reference evidence="1 2" key="1">
    <citation type="submission" date="2016-11" db="EMBL/GenBank/DDBJ databases">
        <authorList>
            <person name="Jaros S."/>
            <person name="Januszkiewicz K."/>
            <person name="Wedrychowicz H."/>
        </authorList>
    </citation>
    <scope>NUCLEOTIDE SEQUENCE [LARGE SCALE GENOMIC DNA]</scope>
    <source>
        <strain evidence="1 2">CGMCC 1.8863</strain>
    </source>
</reference>
<accession>A0A1M6LA69</accession>
<dbReference type="OrthoDB" id="9852252at2"/>
<dbReference type="Proteomes" id="UP000184231">
    <property type="component" value="Unassembled WGS sequence"/>
</dbReference>
<proteinExistence type="predicted"/>